<dbReference type="AlphaFoldDB" id="A0A9X2WIV6"/>
<comment type="caution">
    <text evidence="3">The sequence shown here is derived from an EMBL/GenBank/DDBJ whole genome shotgun (WGS) entry which is preliminary data.</text>
</comment>
<protein>
    <submittedName>
        <fullName evidence="3">Uncharacterized protein</fullName>
    </submittedName>
</protein>
<keyword evidence="4" id="KW-1185">Reference proteome</keyword>
<dbReference type="RefSeq" id="WP_260977996.1">
    <property type="nucleotide sequence ID" value="NZ_JAOANI010000032.1"/>
</dbReference>
<accession>A0A9X2WIV6</accession>
<feature type="compositionally biased region" description="Polar residues" evidence="2">
    <location>
        <begin position="1"/>
        <end position="10"/>
    </location>
</feature>
<evidence type="ECO:0000313" key="4">
    <source>
        <dbReference type="Proteomes" id="UP001147830"/>
    </source>
</evidence>
<name>A0A9X2WIV6_9GAMM</name>
<dbReference type="EMBL" id="JAOANI010000032">
    <property type="protein sequence ID" value="MCT7361170.1"/>
    <property type="molecule type" value="Genomic_DNA"/>
</dbReference>
<feature type="region of interest" description="Disordered" evidence="2">
    <location>
        <begin position="1"/>
        <end position="33"/>
    </location>
</feature>
<reference evidence="3" key="1">
    <citation type="journal article" date="2022" name="Front. Microbiol.">
        <title>Genome-based taxonomic rearrangement of Oceanobacter-related bacteria including the description of Thalassolituus hydrocarbonoclasticus sp. nov. and Thalassolituus pacificus sp. nov. and emended description of the genus Thalassolituus.</title>
        <authorList>
            <person name="Dong C."/>
            <person name="Wei L."/>
            <person name="Wang J."/>
            <person name="Lai Q."/>
            <person name="Huang Z."/>
            <person name="Shao Z."/>
        </authorList>
    </citation>
    <scope>NUCLEOTIDE SEQUENCE</scope>
    <source>
        <strain evidence="3">59MF3M-4</strain>
    </source>
</reference>
<proteinExistence type="predicted"/>
<reference evidence="3" key="2">
    <citation type="submission" date="2022-08" db="EMBL/GenBank/DDBJ databases">
        <authorList>
            <person name="Dong C."/>
        </authorList>
    </citation>
    <scope>NUCLEOTIDE SEQUENCE</scope>
    <source>
        <strain evidence="3">59MF3M-4</strain>
    </source>
</reference>
<evidence type="ECO:0000256" key="1">
    <source>
        <dbReference type="SAM" id="Coils"/>
    </source>
</evidence>
<evidence type="ECO:0000313" key="3">
    <source>
        <dbReference type="EMBL" id="MCT7361170.1"/>
    </source>
</evidence>
<gene>
    <name evidence="3" type="ORF">NYR02_19285</name>
</gene>
<sequence length="137" mass="14703">MSDISVSASGAVNGAVNKPPGSEPNPPKAAAKTVVASTDAQGEAVHFSAAALNQLRAEQSDTSASEEHPLDRIIKDLQERIAEVQRQLQALDAQTQEGEEADASRQTRQMLLDELTQLNAMLSQTLTQKLESLRQPD</sequence>
<evidence type="ECO:0000256" key="2">
    <source>
        <dbReference type="SAM" id="MobiDB-lite"/>
    </source>
</evidence>
<organism evidence="3 4">
    <name type="scientific">Thalassolituus pacificus</name>
    <dbReference type="NCBI Taxonomy" id="2975440"/>
    <lineage>
        <taxon>Bacteria</taxon>
        <taxon>Pseudomonadati</taxon>
        <taxon>Pseudomonadota</taxon>
        <taxon>Gammaproteobacteria</taxon>
        <taxon>Oceanospirillales</taxon>
        <taxon>Oceanospirillaceae</taxon>
        <taxon>Thalassolituus</taxon>
    </lineage>
</organism>
<feature type="coiled-coil region" evidence="1">
    <location>
        <begin position="74"/>
        <end position="101"/>
    </location>
</feature>
<keyword evidence="1" id="KW-0175">Coiled coil</keyword>
<dbReference type="Proteomes" id="UP001147830">
    <property type="component" value="Unassembled WGS sequence"/>
</dbReference>